<dbReference type="EMBL" id="ML978174">
    <property type="protein sequence ID" value="KAF2032273.1"/>
    <property type="molecule type" value="Genomic_DNA"/>
</dbReference>
<keyword evidence="2" id="KW-1185">Reference proteome</keyword>
<accession>A0A9P4HCV6</accession>
<gene>
    <name evidence="1" type="ORF">EK21DRAFT_87396</name>
</gene>
<evidence type="ECO:0000313" key="2">
    <source>
        <dbReference type="Proteomes" id="UP000799777"/>
    </source>
</evidence>
<organism evidence="1 2">
    <name type="scientific">Setomelanomma holmii</name>
    <dbReference type="NCBI Taxonomy" id="210430"/>
    <lineage>
        <taxon>Eukaryota</taxon>
        <taxon>Fungi</taxon>
        <taxon>Dikarya</taxon>
        <taxon>Ascomycota</taxon>
        <taxon>Pezizomycotina</taxon>
        <taxon>Dothideomycetes</taxon>
        <taxon>Pleosporomycetidae</taxon>
        <taxon>Pleosporales</taxon>
        <taxon>Pleosporineae</taxon>
        <taxon>Phaeosphaeriaceae</taxon>
        <taxon>Setomelanomma</taxon>
    </lineage>
</organism>
<reference evidence="1" key="1">
    <citation type="journal article" date="2020" name="Stud. Mycol.">
        <title>101 Dothideomycetes genomes: a test case for predicting lifestyles and emergence of pathogens.</title>
        <authorList>
            <person name="Haridas S."/>
            <person name="Albert R."/>
            <person name="Binder M."/>
            <person name="Bloem J."/>
            <person name="Labutti K."/>
            <person name="Salamov A."/>
            <person name="Andreopoulos B."/>
            <person name="Baker S."/>
            <person name="Barry K."/>
            <person name="Bills G."/>
            <person name="Bluhm B."/>
            <person name="Cannon C."/>
            <person name="Castanera R."/>
            <person name="Culley D."/>
            <person name="Daum C."/>
            <person name="Ezra D."/>
            <person name="Gonzalez J."/>
            <person name="Henrissat B."/>
            <person name="Kuo A."/>
            <person name="Liang C."/>
            <person name="Lipzen A."/>
            <person name="Lutzoni F."/>
            <person name="Magnuson J."/>
            <person name="Mondo S."/>
            <person name="Nolan M."/>
            <person name="Ohm R."/>
            <person name="Pangilinan J."/>
            <person name="Park H.-J."/>
            <person name="Ramirez L."/>
            <person name="Alfaro M."/>
            <person name="Sun H."/>
            <person name="Tritt A."/>
            <person name="Yoshinaga Y."/>
            <person name="Zwiers L.-H."/>
            <person name="Turgeon B."/>
            <person name="Goodwin S."/>
            <person name="Spatafora J."/>
            <person name="Crous P."/>
            <person name="Grigoriev I."/>
        </authorList>
    </citation>
    <scope>NUCLEOTIDE SEQUENCE</scope>
    <source>
        <strain evidence="1">CBS 110217</strain>
    </source>
</reference>
<evidence type="ECO:0000313" key="1">
    <source>
        <dbReference type="EMBL" id="KAF2032273.1"/>
    </source>
</evidence>
<dbReference type="Proteomes" id="UP000799777">
    <property type="component" value="Unassembled WGS sequence"/>
</dbReference>
<protein>
    <submittedName>
        <fullName evidence="1">Uncharacterized protein</fullName>
    </submittedName>
</protein>
<dbReference type="AlphaFoldDB" id="A0A9P4HCV6"/>
<proteinExistence type="predicted"/>
<name>A0A9P4HCV6_9PLEO</name>
<comment type="caution">
    <text evidence="1">The sequence shown here is derived from an EMBL/GenBank/DDBJ whole genome shotgun (WGS) entry which is preliminary data.</text>
</comment>
<sequence length="327" mass="36990">MPLVWNGRRTSWELGRHLEMTKHETNSCRLGISFDPIADASGGYIGGTYTRTQQRADVYGYVRWSSREHGRADCIRRTLMYDLNSANFQGRRTGQPMPDELPMSIPVSYLQLRRAMISQHLPALFRSQNTCSGVRGGPETSCHGKSSFFHETALGANSQTMLLACVRFTQVVTFHGGGNMQVLANDGLNCRMQSLSRDPRRFPQIFRLTVLHDSPHFQFYHRYGIGVERRRTSMIVANTSAKIEATATVQSGLDVRVAYYATESPPQQMPSTAVCIQRSSKNDCAYCVVTLARMCWRDTQRIPEHLPSVSTVFDQLPPLYRIDRART</sequence>